<dbReference type="EMBL" id="BPQG01000018">
    <property type="protein sequence ID" value="GJD43535.1"/>
    <property type="molecule type" value="Genomic_DNA"/>
</dbReference>
<keyword evidence="1" id="KW-0812">Transmembrane</keyword>
<evidence type="ECO:0000313" key="4">
    <source>
        <dbReference type="Proteomes" id="UP001055117"/>
    </source>
</evidence>
<protein>
    <recommendedName>
        <fullName evidence="2">DUF1206 domain-containing protein</fullName>
    </recommendedName>
</protein>
<feature type="transmembrane region" description="Helical" evidence="1">
    <location>
        <begin position="108"/>
        <end position="131"/>
    </location>
</feature>
<keyword evidence="1" id="KW-0472">Membrane</keyword>
<evidence type="ECO:0000259" key="2">
    <source>
        <dbReference type="Pfam" id="PF06724"/>
    </source>
</evidence>
<evidence type="ECO:0000256" key="1">
    <source>
        <dbReference type="SAM" id="Phobius"/>
    </source>
</evidence>
<dbReference type="InterPro" id="IPR009597">
    <property type="entry name" value="DUF1206"/>
</dbReference>
<reference evidence="3 4" key="1">
    <citation type="journal article" date="2021" name="Front. Microbiol.">
        <title>Comprehensive Comparative Genomics and Phenotyping of Methylobacterium Species.</title>
        <authorList>
            <person name="Alessa O."/>
            <person name="Ogura Y."/>
            <person name="Fujitani Y."/>
            <person name="Takami H."/>
            <person name="Hayashi T."/>
            <person name="Sahin N."/>
            <person name="Tani A."/>
        </authorList>
    </citation>
    <scope>NUCLEOTIDE SEQUENCE [LARGE SCALE GENOMIC DNA]</scope>
    <source>
        <strain evidence="3 4">DSM 23679</strain>
    </source>
</reference>
<feature type="domain" description="DUF1206" evidence="2">
    <location>
        <begin position="24"/>
        <end position="92"/>
    </location>
</feature>
<feature type="domain" description="DUF1206" evidence="2">
    <location>
        <begin position="199"/>
        <end position="268"/>
    </location>
</feature>
<feature type="transmembrane region" description="Helical" evidence="1">
    <location>
        <begin position="21"/>
        <end position="46"/>
    </location>
</feature>
<proteinExistence type="predicted"/>
<comment type="caution">
    <text evidence="3">The sequence shown here is derived from an EMBL/GenBank/DDBJ whole genome shotgun (WGS) entry which is preliminary data.</text>
</comment>
<name>A0ABQ4QF90_9HYPH</name>
<dbReference type="Pfam" id="PF06724">
    <property type="entry name" value="DUF1206"/>
    <property type="match status" value="3"/>
</dbReference>
<feature type="domain" description="DUF1206" evidence="2">
    <location>
        <begin position="110"/>
        <end position="176"/>
    </location>
</feature>
<feature type="transmembrane region" description="Helical" evidence="1">
    <location>
        <begin position="66"/>
        <end position="87"/>
    </location>
</feature>
<dbReference type="Proteomes" id="UP001055117">
    <property type="component" value="Unassembled WGS sequence"/>
</dbReference>
<keyword evidence="1" id="KW-1133">Transmembrane helix</keyword>
<feature type="transmembrane region" description="Helical" evidence="1">
    <location>
        <begin position="151"/>
        <end position="172"/>
    </location>
</feature>
<feature type="transmembrane region" description="Helical" evidence="1">
    <location>
        <begin position="199"/>
        <end position="221"/>
    </location>
</feature>
<evidence type="ECO:0000313" key="3">
    <source>
        <dbReference type="EMBL" id="GJD43535.1"/>
    </source>
</evidence>
<organism evidence="3 4">
    <name type="scientific">Methylobacterium cerastii</name>
    <dbReference type="NCBI Taxonomy" id="932741"/>
    <lineage>
        <taxon>Bacteria</taxon>
        <taxon>Pseudomonadati</taxon>
        <taxon>Pseudomonadota</taxon>
        <taxon>Alphaproteobacteria</taxon>
        <taxon>Hyphomicrobiales</taxon>
        <taxon>Methylobacteriaceae</taxon>
        <taxon>Methylobacterium</taxon>
    </lineage>
</organism>
<feature type="transmembrane region" description="Helical" evidence="1">
    <location>
        <begin position="241"/>
        <end position="263"/>
    </location>
</feature>
<keyword evidence="4" id="KW-1185">Reference proteome</keyword>
<sequence>MSGPSGRSSTRFAGRNTIERLARFGFCARGAVYCVVGMLAVLAAVGAGGKAGDSAGALRFVLLGPLGPWIVGLIALGLWGFAAWRLVEAVTDADRRGTSPKGLAVRGAHLISAGIYAGLGLTAASLALGLGLQSDGDGLQDWTAWLLAKPYGRVAVALIGLGVVGGGVGFLVKAARGDVTERLALDAARQAWAEPVGRFGYAARGIAFLIIGGFVVVAAWYQASSEVKGLSGAFQALRAQPYGRVLLAIVAAGHVAFGAFGLIQARYRRIDAPDIDQADDAVARVVRPGA</sequence>
<dbReference type="RefSeq" id="WP_238271582.1">
    <property type="nucleotide sequence ID" value="NZ_BPQG01000018.1"/>
</dbReference>
<accession>A0ABQ4QF90</accession>
<gene>
    <name evidence="3" type="ORF">AFCDBAGC_1387</name>
</gene>